<dbReference type="InterPro" id="IPR008969">
    <property type="entry name" value="CarboxyPept-like_regulatory"/>
</dbReference>
<evidence type="ECO:0000256" key="9">
    <source>
        <dbReference type="ARBA" id="ARBA00023237"/>
    </source>
</evidence>
<evidence type="ECO:0000313" key="16">
    <source>
        <dbReference type="Proteomes" id="UP000237662"/>
    </source>
</evidence>
<dbReference type="Gene3D" id="2.60.40.1120">
    <property type="entry name" value="Carboxypeptidase-like, regulatory domain"/>
    <property type="match status" value="1"/>
</dbReference>
<dbReference type="InterPro" id="IPR037066">
    <property type="entry name" value="Plug_dom_sf"/>
</dbReference>
<dbReference type="InterPro" id="IPR012910">
    <property type="entry name" value="Plug_dom"/>
</dbReference>
<dbReference type="Pfam" id="PF00593">
    <property type="entry name" value="TonB_dep_Rec_b-barrel"/>
    <property type="match status" value="1"/>
</dbReference>
<evidence type="ECO:0000256" key="2">
    <source>
        <dbReference type="ARBA" id="ARBA00022448"/>
    </source>
</evidence>
<dbReference type="Pfam" id="PF13715">
    <property type="entry name" value="CarbopepD_reg_2"/>
    <property type="match status" value="1"/>
</dbReference>
<evidence type="ECO:0000256" key="7">
    <source>
        <dbReference type="ARBA" id="ARBA00023136"/>
    </source>
</evidence>
<dbReference type="GO" id="GO:0009279">
    <property type="term" value="C:cell outer membrane"/>
    <property type="evidence" value="ECO:0007669"/>
    <property type="project" value="UniProtKB-SubCell"/>
</dbReference>
<dbReference type="Proteomes" id="UP000237662">
    <property type="component" value="Unassembled WGS sequence"/>
</dbReference>
<dbReference type="SUPFAM" id="SSF56935">
    <property type="entry name" value="Porins"/>
    <property type="match status" value="1"/>
</dbReference>
<dbReference type="PROSITE" id="PS52016">
    <property type="entry name" value="TONB_DEPENDENT_REC_3"/>
    <property type="match status" value="1"/>
</dbReference>
<evidence type="ECO:0000256" key="5">
    <source>
        <dbReference type="ARBA" id="ARBA00022729"/>
    </source>
</evidence>
<dbReference type="GO" id="GO:0044718">
    <property type="term" value="P:siderophore transmembrane transport"/>
    <property type="evidence" value="ECO:0007669"/>
    <property type="project" value="TreeGrafter"/>
</dbReference>
<protein>
    <submittedName>
        <fullName evidence="15">Outer membrane receptor protein involved in Fe transport</fullName>
    </submittedName>
</protein>
<comment type="subcellular location">
    <subcellularLocation>
        <location evidence="1 10">Cell outer membrane</location>
        <topology evidence="1 10">Multi-pass membrane protein</topology>
    </subcellularLocation>
</comment>
<keyword evidence="5 12" id="KW-0732">Signal</keyword>
<dbReference type="GO" id="GO:0015344">
    <property type="term" value="F:siderophore uptake transmembrane transporter activity"/>
    <property type="evidence" value="ECO:0007669"/>
    <property type="project" value="TreeGrafter"/>
</dbReference>
<gene>
    <name evidence="15" type="ORF">CLV84_4277</name>
</gene>
<evidence type="ECO:0000256" key="4">
    <source>
        <dbReference type="ARBA" id="ARBA00022692"/>
    </source>
</evidence>
<evidence type="ECO:0000313" key="15">
    <source>
        <dbReference type="EMBL" id="PPK84126.1"/>
    </source>
</evidence>
<evidence type="ECO:0000256" key="1">
    <source>
        <dbReference type="ARBA" id="ARBA00004571"/>
    </source>
</evidence>
<evidence type="ECO:0000259" key="14">
    <source>
        <dbReference type="Pfam" id="PF07715"/>
    </source>
</evidence>
<comment type="similarity">
    <text evidence="10 11">Belongs to the TonB-dependent receptor family.</text>
</comment>
<evidence type="ECO:0000256" key="12">
    <source>
        <dbReference type="SAM" id="SignalP"/>
    </source>
</evidence>
<organism evidence="15 16">
    <name type="scientific">Neolewinella xylanilytica</name>
    <dbReference type="NCBI Taxonomy" id="1514080"/>
    <lineage>
        <taxon>Bacteria</taxon>
        <taxon>Pseudomonadati</taxon>
        <taxon>Bacteroidota</taxon>
        <taxon>Saprospiria</taxon>
        <taxon>Saprospirales</taxon>
        <taxon>Lewinellaceae</taxon>
        <taxon>Neolewinella</taxon>
    </lineage>
</organism>
<dbReference type="Pfam" id="PF07715">
    <property type="entry name" value="Plug"/>
    <property type="match status" value="1"/>
</dbReference>
<dbReference type="EMBL" id="PTJC01000009">
    <property type="protein sequence ID" value="PPK84126.1"/>
    <property type="molecule type" value="Genomic_DNA"/>
</dbReference>
<reference evidence="15 16" key="1">
    <citation type="submission" date="2018-02" db="EMBL/GenBank/DDBJ databases">
        <title>Genomic Encyclopedia of Archaeal and Bacterial Type Strains, Phase II (KMG-II): from individual species to whole genera.</title>
        <authorList>
            <person name="Goeker M."/>
        </authorList>
    </citation>
    <scope>NUCLEOTIDE SEQUENCE [LARGE SCALE GENOMIC DNA]</scope>
    <source>
        <strain evidence="15 16">DSM 29526</strain>
    </source>
</reference>
<dbReference type="PANTHER" id="PTHR30069">
    <property type="entry name" value="TONB-DEPENDENT OUTER MEMBRANE RECEPTOR"/>
    <property type="match status" value="1"/>
</dbReference>
<keyword evidence="8 15" id="KW-0675">Receptor</keyword>
<keyword evidence="4 10" id="KW-0812">Transmembrane</keyword>
<evidence type="ECO:0000256" key="10">
    <source>
        <dbReference type="PROSITE-ProRule" id="PRU01360"/>
    </source>
</evidence>
<dbReference type="RefSeq" id="WP_170067812.1">
    <property type="nucleotide sequence ID" value="NZ_PTJC01000009.1"/>
</dbReference>
<keyword evidence="9 10" id="KW-0998">Cell outer membrane</keyword>
<keyword evidence="2 10" id="KW-0813">Transport</keyword>
<feature type="chain" id="PRO_5015605138" evidence="12">
    <location>
        <begin position="21"/>
        <end position="804"/>
    </location>
</feature>
<dbReference type="InterPro" id="IPR000531">
    <property type="entry name" value="Beta-barrel_TonB"/>
</dbReference>
<dbReference type="Gene3D" id="2.170.130.10">
    <property type="entry name" value="TonB-dependent receptor, plug domain"/>
    <property type="match status" value="1"/>
</dbReference>
<keyword evidence="16" id="KW-1185">Reference proteome</keyword>
<sequence>MPYKSALLCLLLFITSGLTGQTNLGVQVIVVDSTTGAALPYVNVQVANSAQGGMTDENGEYAFRASPGTITVMVSSVGYEAYKIKAELTAPLRLDIRLVPVASTLETVTVSSNNAAERLSRPVMGVEQLNIREIELLPVALGEVDVFRGLQLVSGVNSAGEASNGLSIRGGTVDQNLVLQDGAPIFTPTHLFGLFSVFTPDAVGSVDLYRANVPAEFGGRIASVVDVRTRNPVSDHLKLQGGIGLVSSRLSLESPVTRDKRLKVLLSARAGLNDFVFKAFDRLKNTRSKFGDATLKLRYQTGKNDFLTFSAFYSRDFYELDLINRFASVIARSNQYDYSTANGSLEWLRLIGKQINVLTRLVRSDHRPRVIFPEVDVPNEVVYQSAITYTGLSSKLEFGSATGHRLTAGLQAAHYQLQPGALLPGASTNVAPTQLAREQAVETSAFFEDEWSATDQLTVSAGIRYTQYAQLGPGEERSYPEGERLSGGFNATTDYDAGSIMQTYGGFEPRLGLSYQIGPRTSLKAAYALNRQYLQNIFNSTTPLPSSRWKVSDNNLAPQRSHLYSIGAYQLLGDKFELALEGYYRDIDKLLEYKPGADFFLSPDVETDLLQGEGRTYGSELSLRKSGGKLSGEINYTYARAFNRVGGPTLSTSINQGEWYRGYFDQPHTVNTHFTIDDGRTHRVSVNLVVQSNRPYSIPNGYLPIGNLTVPIFLERNNARLPLYHRLDLSWTIHNAGMQHRRWIGDWTLTVYNLYGRKNAYNIYYQPRDSGANAEIFGSSPLASYQLTIFGAPIVSLSYSFKFE</sequence>
<name>A0A2S6I034_9BACT</name>
<accession>A0A2S6I034</accession>
<evidence type="ECO:0000259" key="13">
    <source>
        <dbReference type="Pfam" id="PF00593"/>
    </source>
</evidence>
<evidence type="ECO:0000256" key="8">
    <source>
        <dbReference type="ARBA" id="ARBA00023170"/>
    </source>
</evidence>
<dbReference type="InterPro" id="IPR036942">
    <property type="entry name" value="Beta-barrel_TonB_sf"/>
</dbReference>
<keyword evidence="7 10" id="KW-0472">Membrane</keyword>
<keyword evidence="6 11" id="KW-0798">TonB box</keyword>
<dbReference type="AlphaFoldDB" id="A0A2S6I034"/>
<evidence type="ECO:0000256" key="6">
    <source>
        <dbReference type="ARBA" id="ARBA00023077"/>
    </source>
</evidence>
<dbReference type="InterPro" id="IPR039426">
    <property type="entry name" value="TonB-dep_rcpt-like"/>
</dbReference>
<feature type="domain" description="TonB-dependent receptor-like beta-barrel" evidence="13">
    <location>
        <begin position="297"/>
        <end position="754"/>
    </location>
</feature>
<feature type="signal peptide" evidence="12">
    <location>
        <begin position="1"/>
        <end position="20"/>
    </location>
</feature>
<feature type="domain" description="TonB-dependent receptor plug" evidence="14">
    <location>
        <begin position="149"/>
        <end position="220"/>
    </location>
</feature>
<dbReference type="PANTHER" id="PTHR30069:SF29">
    <property type="entry name" value="HEMOGLOBIN AND HEMOGLOBIN-HAPTOGLOBIN-BINDING PROTEIN 1-RELATED"/>
    <property type="match status" value="1"/>
</dbReference>
<dbReference type="SUPFAM" id="SSF49464">
    <property type="entry name" value="Carboxypeptidase regulatory domain-like"/>
    <property type="match status" value="1"/>
</dbReference>
<keyword evidence="3 10" id="KW-1134">Transmembrane beta strand</keyword>
<evidence type="ECO:0000256" key="11">
    <source>
        <dbReference type="RuleBase" id="RU003357"/>
    </source>
</evidence>
<dbReference type="Gene3D" id="2.40.170.20">
    <property type="entry name" value="TonB-dependent receptor, beta-barrel domain"/>
    <property type="match status" value="1"/>
</dbReference>
<comment type="caution">
    <text evidence="15">The sequence shown here is derived from an EMBL/GenBank/DDBJ whole genome shotgun (WGS) entry which is preliminary data.</text>
</comment>
<proteinExistence type="inferred from homology"/>
<evidence type="ECO:0000256" key="3">
    <source>
        <dbReference type="ARBA" id="ARBA00022452"/>
    </source>
</evidence>